<evidence type="ECO:0000313" key="8">
    <source>
        <dbReference type="EMBL" id="MBB5038645.1"/>
    </source>
</evidence>
<dbReference type="PROSITE" id="PS51900">
    <property type="entry name" value="CB"/>
    <property type="match status" value="1"/>
</dbReference>
<comment type="caution">
    <text evidence="8">The sequence shown here is derived from an EMBL/GenBank/DDBJ whole genome shotgun (WGS) entry which is preliminary data.</text>
</comment>
<evidence type="ECO:0000256" key="5">
    <source>
        <dbReference type="PROSITE-ProRule" id="PRU01248"/>
    </source>
</evidence>
<keyword evidence="4" id="KW-0233">DNA recombination</keyword>
<dbReference type="PANTHER" id="PTHR30629">
    <property type="entry name" value="PROPHAGE INTEGRASE"/>
    <property type="match status" value="1"/>
</dbReference>
<feature type="domain" description="Tyr recombinase" evidence="6">
    <location>
        <begin position="181"/>
        <end position="368"/>
    </location>
</feature>
<dbReference type="PANTHER" id="PTHR30629:SF2">
    <property type="entry name" value="PROPHAGE INTEGRASE INTS-RELATED"/>
    <property type="match status" value="1"/>
</dbReference>
<gene>
    <name evidence="8" type="ORF">HNQ64_002908</name>
</gene>
<protein>
    <submittedName>
        <fullName evidence="8">Integrase</fullName>
    </submittedName>
</protein>
<keyword evidence="3 5" id="KW-0238">DNA-binding</keyword>
<dbReference type="AlphaFoldDB" id="A0A7W8DQW5"/>
<dbReference type="Gene3D" id="1.10.443.10">
    <property type="entry name" value="Intergrase catalytic core"/>
    <property type="match status" value="1"/>
</dbReference>
<dbReference type="Gene3D" id="1.10.150.130">
    <property type="match status" value="1"/>
</dbReference>
<reference evidence="8 9" key="1">
    <citation type="submission" date="2020-08" db="EMBL/GenBank/DDBJ databases">
        <title>Genomic Encyclopedia of Type Strains, Phase IV (KMG-IV): sequencing the most valuable type-strain genomes for metagenomic binning, comparative biology and taxonomic classification.</title>
        <authorList>
            <person name="Goeker M."/>
        </authorList>
    </citation>
    <scope>NUCLEOTIDE SEQUENCE [LARGE SCALE GENOMIC DNA]</scope>
    <source>
        <strain evidence="8 9">DSM 12251</strain>
    </source>
</reference>
<evidence type="ECO:0000259" key="7">
    <source>
        <dbReference type="PROSITE" id="PS51900"/>
    </source>
</evidence>
<dbReference type="InterPro" id="IPR050808">
    <property type="entry name" value="Phage_Integrase"/>
</dbReference>
<dbReference type="InterPro" id="IPR044068">
    <property type="entry name" value="CB"/>
</dbReference>
<accession>A0A7W8DQW5</accession>
<sequence>MAALRKKPRSPFWFACFTLPDGRRVQRSTKETTRKAAQAKADGWEKLSKERAKARQAHRVIADIYKSAHNKELPDATPRAFITAWLTRRQGELAPASYAAYSGRATHFLSWLEAAADGPMADLETRHFTAYRDALAARVSASTANHGIKLLRVILEDARRDNFIADNPAKDCGLLKQETDTARRPFTLVELRSLMGAADEEWRSMLMFGLYTGQRLGDLARLTWANVDLQAGEIHLRTAKTKRFIRVPICTPLMEHIEGLPAGDDPKAPLHPRAATSKQVTVSRQFGELMAVAGLRAAVNHDASKKGRGSRRAVSELSFHSLRHTATSMMKNAGVSPAVVQDIIGHDSAEMNAQYTHIESKTKRDALDKMPNLLKP</sequence>
<dbReference type="GO" id="GO:0015074">
    <property type="term" value="P:DNA integration"/>
    <property type="evidence" value="ECO:0007669"/>
    <property type="project" value="UniProtKB-KW"/>
</dbReference>
<dbReference type="GO" id="GO:0006310">
    <property type="term" value="P:DNA recombination"/>
    <property type="evidence" value="ECO:0007669"/>
    <property type="project" value="UniProtKB-KW"/>
</dbReference>
<name>A0A7W8DQW5_9BACT</name>
<organism evidence="8 9">
    <name type="scientific">Prosthecobacter dejongeii</name>
    <dbReference type="NCBI Taxonomy" id="48465"/>
    <lineage>
        <taxon>Bacteria</taxon>
        <taxon>Pseudomonadati</taxon>
        <taxon>Verrucomicrobiota</taxon>
        <taxon>Verrucomicrobiia</taxon>
        <taxon>Verrucomicrobiales</taxon>
        <taxon>Verrucomicrobiaceae</taxon>
        <taxon>Prosthecobacter</taxon>
    </lineage>
</organism>
<proteinExistence type="inferred from homology"/>
<evidence type="ECO:0000256" key="1">
    <source>
        <dbReference type="ARBA" id="ARBA00008857"/>
    </source>
</evidence>
<dbReference type="Pfam" id="PF00589">
    <property type="entry name" value="Phage_integrase"/>
    <property type="match status" value="1"/>
</dbReference>
<keyword evidence="9" id="KW-1185">Reference proteome</keyword>
<dbReference type="EMBL" id="JACHIF010000005">
    <property type="protein sequence ID" value="MBB5038645.1"/>
    <property type="molecule type" value="Genomic_DNA"/>
</dbReference>
<dbReference type="RefSeq" id="WP_184209636.1">
    <property type="nucleotide sequence ID" value="NZ_JACHIF010000005.1"/>
</dbReference>
<feature type="domain" description="Core-binding (CB)" evidence="7">
    <location>
        <begin position="76"/>
        <end position="159"/>
    </location>
</feature>
<evidence type="ECO:0000259" key="6">
    <source>
        <dbReference type="PROSITE" id="PS51898"/>
    </source>
</evidence>
<keyword evidence="2" id="KW-0229">DNA integration</keyword>
<evidence type="ECO:0000256" key="2">
    <source>
        <dbReference type="ARBA" id="ARBA00022908"/>
    </source>
</evidence>
<evidence type="ECO:0000313" key="9">
    <source>
        <dbReference type="Proteomes" id="UP000534294"/>
    </source>
</evidence>
<dbReference type="SUPFAM" id="SSF56349">
    <property type="entry name" value="DNA breaking-rejoining enzymes"/>
    <property type="match status" value="1"/>
</dbReference>
<evidence type="ECO:0000256" key="3">
    <source>
        <dbReference type="ARBA" id="ARBA00023125"/>
    </source>
</evidence>
<dbReference type="PROSITE" id="PS51898">
    <property type="entry name" value="TYR_RECOMBINASE"/>
    <property type="match status" value="1"/>
</dbReference>
<dbReference type="InterPro" id="IPR002104">
    <property type="entry name" value="Integrase_catalytic"/>
</dbReference>
<dbReference type="InterPro" id="IPR013762">
    <property type="entry name" value="Integrase-like_cat_sf"/>
</dbReference>
<evidence type="ECO:0000256" key="4">
    <source>
        <dbReference type="ARBA" id="ARBA00023172"/>
    </source>
</evidence>
<comment type="similarity">
    <text evidence="1">Belongs to the 'phage' integrase family.</text>
</comment>
<dbReference type="InterPro" id="IPR011010">
    <property type="entry name" value="DNA_brk_join_enz"/>
</dbReference>
<dbReference type="InterPro" id="IPR010998">
    <property type="entry name" value="Integrase_recombinase_N"/>
</dbReference>
<dbReference type="GO" id="GO:0003677">
    <property type="term" value="F:DNA binding"/>
    <property type="evidence" value="ECO:0007669"/>
    <property type="project" value="UniProtKB-UniRule"/>
</dbReference>
<dbReference type="CDD" id="cd00796">
    <property type="entry name" value="INT_Rci_Hp1_C"/>
    <property type="match status" value="1"/>
</dbReference>
<dbReference type="Proteomes" id="UP000534294">
    <property type="component" value="Unassembled WGS sequence"/>
</dbReference>